<feature type="transmembrane region" description="Helical" evidence="9">
    <location>
        <begin position="333"/>
        <end position="355"/>
    </location>
</feature>
<dbReference type="PIRSF" id="PIRSF006060">
    <property type="entry name" value="AA_transporter"/>
    <property type="match status" value="1"/>
</dbReference>
<keyword evidence="11" id="KW-1185">Reference proteome</keyword>
<feature type="transmembrane region" description="Helical" evidence="9">
    <location>
        <begin position="137"/>
        <end position="155"/>
    </location>
</feature>
<dbReference type="PANTHER" id="PTHR42770">
    <property type="entry name" value="AMINO ACID TRANSPORTER-RELATED"/>
    <property type="match status" value="1"/>
</dbReference>
<dbReference type="GO" id="GO:0022857">
    <property type="term" value="F:transmembrane transporter activity"/>
    <property type="evidence" value="ECO:0007669"/>
    <property type="project" value="InterPro"/>
</dbReference>
<evidence type="ECO:0000256" key="2">
    <source>
        <dbReference type="ARBA" id="ARBA00008220"/>
    </source>
</evidence>
<feature type="transmembrane region" description="Helical" evidence="9">
    <location>
        <begin position="97"/>
        <end position="125"/>
    </location>
</feature>
<protein>
    <recommendedName>
        <fullName evidence="3">Arginine/agmatine antiporter</fullName>
    </recommendedName>
</protein>
<keyword evidence="6 9" id="KW-1133">Transmembrane helix</keyword>
<dbReference type="AlphaFoldDB" id="A0A9X1U691"/>
<evidence type="ECO:0000256" key="1">
    <source>
        <dbReference type="ARBA" id="ARBA00004651"/>
    </source>
</evidence>
<dbReference type="RefSeq" id="WP_235068627.1">
    <property type="nucleotide sequence ID" value="NZ_JAKFGM010000003.1"/>
</dbReference>
<keyword evidence="7 9" id="KW-0472">Membrane</keyword>
<dbReference type="EMBL" id="JAKFGM010000003">
    <property type="protein sequence ID" value="MCF2515921.1"/>
    <property type="molecule type" value="Genomic_DNA"/>
</dbReference>
<gene>
    <name evidence="10" type="ORF">LVY65_12730</name>
</gene>
<dbReference type="InterPro" id="IPR002293">
    <property type="entry name" value="AA/rel_permease1"/>
</dbReference>
<feature type="transmembrane region" description="Helical" evidence="9">
    <location>
        <begin position="167"/>
        <end position="185"/>
    </location>
</feature>
<feature type="transmembrane region" description="Helical" evidence="9">
    <location>
        <begin position="54"/>
        <end position="76"/>
    </location>
</feature>
<dbReference type="GO" id="GO:0005886">
    <property type="term" value="C:plasma membrane"/>
    <property type="evidence" value="ECO:0007669"/>
    <property type="project" value="UniProtKB-SubCell"/>
</dbReference>
<evidence type="ECO:0000313" key="10">
    <source>
        <dbReference type="EMBL" id="MCF2515921.1"/>
    </source>
</evidence>
<keyword evidence="5 9" id="KW-0812">Transmembrane</keyword>
<reference evidence="10" key="1">
    <citation type="submission" date="2022-01" db="EMBL/GenBank/DDBJ databases">
        <authorList>
            <person name="Jo J.-H."/>
            <person name="Im W.-T."/>
        </authorList>
    </citation>
    <scope>NUCLEOTIDE SEQUENCE</scope>
    <source>
        <strain evidence="10">G124</strain>
    </source>
</reference>
<evidence type="ECO:0000256" key="8">
    <source>
        <dbReference type="ARBA" id="ARBA00045636"/>
    </source>
</evidence>
<evidence type="ECO:0000256" key="3">
    <source>
        <dbReference type="ARBA" id="ARBA00021069"/>
    </source>
</evidence>
<dbReference type="Pfam" id="PF13520">
    <property type="entry name" value="AA_permease_2"/>
    <property type="match status" value="1"/>
</dbReference>
<feature type="transmembrane region" description="Helical" evidence="9">
    <location>
        <begin position="240"/>
        <end position="262"/>
    </location>
</feature>
<feature type="transmembrane region" description="Helical" evidence="9">
    <location>
        <begin position="197"/>
        <end position="219"/>
    </location>
</feature>
<organism evidence="10 11">
    <name type="scientific">Sphingomonas cremea</name>
    <dbReference type="NCBI Taxonomy" id="2904799"/>
    <lineage>
        <taxon>Bacteria</taxon>
        <taxon>Pseudomonadati</taxon>
        <taxon>Pseudomonadota</taxon>
        <taxon>Alphaproteobacteria</taxon>
        <taxon>Sphingomonadales</taxon>
        <taxon>Sphingomonadaceae</taxon>
        <taxon>Sphingomonas</taxon>
    </lineage>
</organism>
<evidence type="ECO:0000256" key="5">
    <source>
        <dbReference type="ARBA" id="ARBA00022692"/>
    </source>
</evidence>
<name>A0A9X1U691_9SPHN</name>
<comment type="caution">
    <text evidence="10">The sequence shown here is derived from an EMBL/GenBank/DDBJ whole genome shotgun (WGS) entry which is preliminary data.</text>
</comment>
<sequence>MPRPPQSSGTAGDGVTQQRLLGFWTCTALVVGNTIGIGIFLLPSVLAPFGLNALLGWGVTVAGCLVLARAFARLATIFPDADGPYGYIRRTLGDRPAFLAIWCYWLSLWITNATIAVGVVGYLHAVVPGLATVAPPWLSALSLLWLFVAINLLGVRASGPVQILMTTLKLLPMAAVIILGIWLLVSEPTAYVRNLPATPIALPQVMAASTIALFAMLGFESASVPAGRVRDPGRTIPRATLAGTVLTAVIYITVSAIPMLLIPQAELAKSTAPFVDLLNRLGGVGSGRLLALFVVISGLGALNGWTLLVGELTRTMAVNGVLPPIFTREDRRGAPAVALVVTGLLASAMVMMNYSKSLVQGFAFLSTVVTAANLPLYLCAALALIVLKLRGERPATRDLLVLGVLGTAYAVFAFVGMGSEPFLWALVLGAVGVPFYVLMHKRRRKLAAS</sequence>
<evidence type="ECO:0000256" key="9">
    <source>
        <dbReference type="SAM" id="Phobius"/>
    </source>
</evidence>
<feature type="transmembrane region" description="Helical" evidence="9">
    <location>
        <begin position="422"/>
        <end position="439"/>
    </location>
</feature>
<proteinExistence type="inferred from homology"/>
<accession>A0A9X1U691</accession>
<feature type="transmembrane region" description="Helical" evidence="9">
    <location>
        <begin position="361"/>
        <end position="387"/>
    </location>
</feature>
<feature type="transmembrane region" description="Helical" evidence="9">
    <location>
        <begin position="399"/>
        <end position="416"/>
    </location>
</feature>
<feature type="transmembrane region" description="Helical" evidence="9">
    <location>
        <begin position="289"/>
        <end position="312"/>
    </location>
</feature>
<evidence type="ECO:0000256" key="6">
    <source>
        <dbReference type="ARBA" id="ARBA00022989"/>
    </source>
</evidence>
<evidence type="ECO:0000256" key="7">
    <source>
        <dbReference type="ARBA" id="ARBA00023136"/>
    </source>
</evidence>
<dbReference type="InterPro" id="IPR050367">
    <property type="entry name" value="APC_superfamily"/>
</dbReference>
<dbReference type="Proteomes" id="UP001139410">
    <property type="component" value="Unassembled WGS sequence"/>
</dbReference>
<evidence type="ECO:0000256" key="4">
    <source>
        <dbReference type="ARBA" id="ARBA00022475"/>
    </source>
</evidence>
<feature type="transmembrane region" description="Helical" evidence="9">
    <location>
        <begin position="21"/>
        <end position="42"/>
    </location>
</feature>
<comment type="function">
    <text evidence="8">Major component of the acid-resistance (AR) system allowing enteric pathogens to survive the acidic environment in the stomach. Exchanges extracellular arginine for its intracellular decarboxylation product agmatine (Agm) thereby expelling intracellular protons. Probably undergoes several conformational states in order to translocate the substrate across the membrane; keeps the substrate accessible to only 1 side of the membrane at a time by opening and closing 3 membrane-internal gates.</text>
</comment>
<comment type="subcellular location">
    <subcellularLocation>
        <location evidence="1">Cell membrane</location>
        <topology evidence="1">Multi-pass membrane protein</topology>
    </subcellularLocation>
</comment>
<dbReference type="PANTHER" id="PTHR42770:SF18">
    <property type="entry name" value="ARGININE_AGMATINE ANTIPORTER"/>
    <property type="match status" value="1"/>
</dbReference>
<comment type="similarity">
    <text evidence="2">Belongs to the amino acid-polyamine-organocation (APC) superfamily. Basic amino acid/polyamine antiporter (APA) (TC 2.A.3.2) family.</text>
</comment>
<dbReference type="Gene3D" id="1.20.1740.10">
    <property type="entry name" value="Amino acid/polyamine transporter I"/>
    <property type="match status" value="1"/>
</dbReference>
<evidence type="ECO:0000313" key="11">
    <source>
        <dbReference type="Proteomes" id="UP001139410"/>
    </source>
</evidence>
<keyword evidence="4" id="KW-1003">Cell membrane</keyword>